<dbReference type="EMBL" id="JBHRTP010000051">
    <property type="protein sequence ID" value="MFC3109374.1"/>
    <property type="molecule type" value="Genomic_DNA"/>
</dbReference>
<keyword evidence="2" id="KW-1185">Reference proteome</keyword>
<dbReference type="Proteomes" id="UP001595530">
    <property type="component" value="Unassembled WGS sequence"/>
</dbReference>
<sequence length="45" mass="4993">MAPRSGQIRPAWGRRQCIAFLKITPLLISPRDDEQGFGHTDLADG</sequence>
<reference evidence="2" key="1">
    <citation type="journal article" date="2019" name="Int. J. Syst. Evol. Microbiol.">
        <title>The Global Catalogue of Microorganisms (GCM) 10K type strain sequencing project: providing services to taxonomists for standard genome sequencing and annotation.</title>
        <authorList>
            <consortium name="The Broad Institute Genomics Platform"/>
            <consortium name="The Broad Institute Genome Sequencing Center for Infectious Disease"/>
            <person name="Wu L."/>
            <person name="Ma J."/>
        </authorList>
    </citation>
    <scope>NUCLEOTIDE SEQUENCE [LARGE SCALE GENOMIC DNA]</scope>
    <source>
        <strain evidence="2">KCTC 42986</strain>
    </source>
</reference>
<proteinExistence type="predicted"/>
<evidence type="ECO:0000313" key="1">
    <source>
        <dbReference type="EMBL" id="MFC3109374.1"/>
    </source>
</evidence>
<evidence type="ECO:0000313" key="2">
    <source>
        <dbReference type="Proteomes" id="UP001595530"/>
    </source>
</evidence>
<organism evidence="1 2">
    <name type="scientific">Undibacterium arcticum</name>
    <dbReference type="NCBI Taxonomy" id="1762892"/>
    <lineage>
        <taxon>Bacteria</taxon>
        <taxon>Pseudomonadati</taxon>
        <taxon>Pseudomonadota</taxon>
        <taxon>Betaproteobacteria</taxon>
        <taxon>Burkholderiales</taxon>
        <taxon>Oxalobacteraceae</taxon>
        <taxon>Undibacterium</taxon>
    </lineage>
</organism>
<accession>A0ABV7F2S5</accession>
<protein>
    <submittedName>
        <fullName evidence="1">Uncharacterized protein</fullName>
    </submittedName>
</protein>
<comment type="caution">
    <text evidence="1">The sequence shown here is derived from an EMBL/GenBank/DDBJ whole genome shotgun (WGS) entry which is preliminary data.</text>
</comment>
<dbReference type="RefSeq" id="WP_390323937.1">
    <property type="nucleotide sequence ID" value="NZ_JBHRTP010000051.1"/>
</dbReference>
<name>A0ABV7F2S5_9BURK</name>
<gene>
    <name evidence="1" type="ORF">ACFOFO_15635</name>
</gene>